<sequence>MAFGRSNNAAATDYGAPATTSTGKKYRPMILAANWLHWVSSIIVMSIAAYFIAQFSHNTHIIYWVTIASIDSFLYLPALFLPALKSYKGYLAPVSWAFSYLWLTAFVFASQDYNFGPCEARSPAGVNKCSLKWTLQAFTFLAFFTNIVGQFLETWLWQLQRAKRTPVVAHDDKYAATPAPVAAEGTVPVTTV</sequence>
<dbReference type="STRING" id="1448308.A0A2T2P432"/>
<reference evidence="2 3" key="1">
    <citation type="journal article" date="2018" name="Front. Microbiol.">
        <title>Genome-Wide Analysis of Corynespora cassiicola Leaf Fall Disease Putative Effectors.</title>
        <authorList>
            <person name="Lopez D."/>
            <person name="Ribeiro S."/>
            <person name="Label P."/>
            <person name="Fumanal B."/>
            <person name="Venisse J.S."/>
            <person name="Kohler A."/>
            <person name="de Oliveira R.R."/>
            <person name="Labutti K."/>
            <person name="Lipzen A."/>
            <person name="Lail K."/>
            <person name="Bauer D."/>
            <person name="Ohm R.A."/>
            <person name="Barry K.W."/>
            <person name="Spatafora J."/>
            <person name="Grigoriev I.V."/>
            <person name="Martin F.M."/>
            <person name="Pujade-Renaud V."/>
        </authorList>
    </citation>
    <scope>NUCLEOTIDE SEQUENCE [LARGE SCALE GENOMIC DNA]</scope>
    <source>
        <strain evidence="2 3">Philippines</strain>
    </source>
</reference>
<keyword evidence="1" id="KW-1133">Transmembrane helix</keyword>
<feature type="transmembrane region" description="Helical" evidence="1">
    <location>
        <begin position="133"/>
        <end position="156"/>
    </location>
</feature>
<dbReference type="EMBL" id="KZ678130">
    <property type="protein sequence ID" value="PSN72444.1"/>
    <property type="molecule type" value="Genomic_DNA"/>
</dbReference>
<evidence type="ECO:0008006" key="4">
    <source>
        <dbReference type="Google" id="ProtNLM"/>
    </source>
</evidence>
<keyword evidence="3" id="KW-1185">Reference proteome</keyword>
<keyword evidence="1" id="KW-0472">Membrane</keyword>
<evidence type="ECO:0000313" key="3">
    <source>
        <dbReference type="Proteomes" id="UP000240883"/>
    </source>
</evidence>
<evidence type="ECO:0000313" key="2">
    <source>
        <dbReference type="EMBL" id="PSN72444.1"/>
    </source>
</evidence>
<dbReference type="OrthoDB" id="20872at2759"/>
<accession>A0A2T2P432</accession>
<name>A0A2T2P432_CORCC</name>
<evidence type="ECO:0000256" key="1">
    <source>
        <dbReference type="SAM" id="Phobius"/>
    </source>
</evidence>
<feature type="transmembrane region" description="Helical" evidence="1">
    <location>
        <begin position="90"/>
        <end position="109"/>
    </location>
</feature>
<dbReference type="PANTHER" id="PTHR39608:SF2">
    <property type="entry name" value="MARVEL DOMAIN-CONTAINING PROTEIN"/>
    <property type="match status" value="1"/>
</dbReference>
<feature type="transmembrane region" description="Helical" evidence="1">
    <location>
        <begin position="35"/>
        <end position="55"/>
    </location>
</feature>
<dbReference type="AlphaFoldDB" id="A0A2T2P432"/>
<gene>
    <name evidence="2" type="ORF">BS50DRAFT_569935</name>
</gene>
<keyword evidence="1" id="KW-0812">Transmembrane</keyword>
<protein>
    <recommendedName>
        <fullName evidence="4">MARVEL domain-containing protein</fullName>
    </recommendedName>
</protein>
<proteinExistence type="predicted"/>
<organism evidence="2 3">
    <name type="scientific">Corynespora cassiicola Philippines</name>
    <dbReference type="NCBI Taxonomy" id="1448308"/>
    <lineage>
        <taxon>Eukaryota</taxon>
        <taxon>Fungi</taxon>
        <taxon>Dikarya</taxon>
        <taxon>Ascomycota</taxon>
        <taxon>Pezizomycotina</taxon>
        <taxon>Dothideomycetes</taxon>
        <taxon>Pleosporomycetidae</taxon>
        <taxon>Pleosporales</taxon>
        <taxon>Corynesporascaceae</taxon>
        <taxon>Corynespora</taxon>
    </lineage>
</organism>
<feature type="transmembrane region" description="Helical" evidence="1">
    <location>
        <begin position="61"/>
        <end position="83"/>
    </location>
</feature>
<dbReference type="Proteomes" id="UP000240883">
    <property type="component" value="Unassembled WGS sequence"/>
</dbReference>
<dbReference type="PANTHER" id="PTHR39608">
    <property type="entry name" value="INTEGRAL MEMBRANE PROTEIN (AFU_ORTHOLOGUE AFUA_5G08640)"/>
    <property type="match status" value="1"/>
</dbReference>